<evidence type="ECO:0000256" key="11">
    <source>
        <dbReference type="ARBA" id="ARBA00023004"/>
    </source>
</evidence>
<dbReference type="GO" id="GO:0004656">
    <property type="term" value="F:procollagen-proline 4-dioxygenase activity"/>
    <property type="evidence" value="ECO:0007669"/>
    <property type="project" value="UniProtKB-EC"/>
</dbReference>
<organism evidence="14 15">
    <name type="scientific">Dracunculus medinensis</name>
    <name type="common">Guinea worm</name>
    <dbReference type="NCBI Taxonomy" id="318479"/>
    <lineage>
        <taxon>Eukaryota</taxon>
        <taxon>Metazoa</taxon>
        <taxon>Ecdysozoa</taxon>
        <taxon>Nematoda</taxon>
        <taxon>Chromadorea</taxon>
        <taxon>Rhabditida</taxon>
        <taxon>Spirurina</taxon>
        <taxon>Dracunculoidea</taxon>
        <taxon>Dracunculidae</taxon>
        <taxon>Dracunculus</taxon>
    </lineage>
</organism>
<keyword evidence="12" id="KW-0325">Glycoprotein</keyword>
<dbReference type="AlphaFoldDB" id="A0A0N4U1L9"/>
<dbReference type="Gene3D" id="1.25.40.10">
    <property type="entry name" value="Tetratricopeptide repeat domain"/>
    <property type="match status" value="1"/>
</dbReference>
<dbReference type="WBParaSite" id="DME_0000051001-mRNA-1">
    <property type="protein sequence ID" value="DME_0000051001-mRNA-1"/>
    <property type="gene ID" value="DME_0000051001"/>
</dbReference>
<evidence type="ECO:0000256" key="12">
    <source>
        <dbReference type="ARBA" id="ARBA00023180"/>
    </source>
</evidence>
<dbReference type="SUPFAM" id="SSF48452">
    <property type="entry name" value="TPR-like"/>
    <property type="match status" value="1"/>
</dbReference>
<comment type="cofactor">
    <cofactor evidence="1">
        <name>L-ascorbate</name>
        <dbReference type="ChEBI" id="CHEBI:38290"/>
    </cofactor>
</comment>
<evidence type="ECO:0000256" key="5">
    <source>
        <dbReference type="ARBA" id="ARBA00012269"/>
    </source>
</evidence>
<dbReference type="Pfam" id="PF13640">
    <property type="entry name" value="2OG-FeII_Oxy_3"/>
    <property type="match status" value="1"/>
</dbReference>
<name>A0A0N4U1L9_DRAME</name>
<keyword evidence="7" id="KW-0256">Endoplasmic reticulum</keyword>
<evidence type="ECO:0000256" key="9">
    <source>
        <dbReference type="ARBA" id="ARBA00022964"/>
    </source>
</evidence>
<dbReference type="FunFam" id="2.60.120.620:FF:000011">
    <property type="entry name" value="Prolyl alpha subunit"/>
    <property type="match status" value="1"/>
</dbReference>
<keyword evidence="10" id="KW-0560">Oxidoreductase</keyword>
<evidence type="ECO:0000313" key="14">
    <source>
        <dbReference type="Proteomes" id="UP000038040"/>
    </source>
</evidence>
<accession>A0A0N4U1L9</accession>
<evidence type="ECO:0000313" key="15">
    <source>
        <dbReference type="WBParaSite" id="DME_0000051001-mRNA-1"/>
    </source>
</evidence>
<comment type="subcellular location">
    <subcellularLocation>
        <location evidence="3">Endoplasmic reticulum lumen</location>
    </subcellularLocation>
</comment>
<dbReference type="InterPro" id="IPR045054">
    <property type="entry name" value="P4HA-like"/>
</dbReference>
<dbReference type="Gene3D" id="2.60.120.620">
    <property type="entry name" value="q2cbj1_9rhob like domain"/>
    <property type="match status" value="1"/>
</dbReference>
<dbReference type="GO" id="GO:0005506">
    <property type="term" value="F:iron ion binding"/>
    <property type="evidence" value="ECO:0007669"/>
    <property type="project" value="InterPro"/>
</dbReference>
<dbReference type="InterPro" id="IPR059068">
    <property type="entry name" value="TPR_P4H"/>
</dbReference>
<comment type="function">
    <text evidence="2">Catalyzes the post-translational formation of 4-hydroxyproline in -Xaa-Pro-Gly- sequences in collagens and other proteins.</text>
</comment>
<dbReference type="InterPro" id="IPR005123">
    <property type="entry name" value="Oxoglu/Fe-dep_dioxygenase_dom"/>
</dbReference>
<evidence type="ECO:0000256" key="4">
    <source>
        <dbReference type="ARBA" id="ARBA00006511"/>
    </source>
</evidence>
<dbReference type="GO" id="GO:0005788">
    <property type="term" value="C:endoplasmic reticulum lumen"/>
    <property type="evidence" value="ECO:0007669"/>
    <property type="project" value="UniProtKB-SubCell"/>
</dbReference>
<evidence type="ECO:0000256" key="6">
    <source>
        <dbReference type="ARBA" id="ARBA00022723"/>
    </source>
</evidence>
<evidence type="ECO:0000256" key="2">
    <source>
        <dbReference type="ARBA" id="ARBA00002035"/>
    </source>
</evidence>
<dbReference type="InterPro" id="IPR006620">
    <property type="entry name" value="Pro_4_hyd_alph"/>
</dbReference>
<dbReference type="Pfam" id="PF08336">
    <property type="entry name" value="P4Ha_N"/>
    <property type="match status" value="1"/>
</dbReference>
<evidence type="ECO:0000256" key="1">
    <source>
        <dbReference type="ARBA" id="ARBA00001961"/>
    </source>
</evidence>
<dbReference type="FunFam" id="1.25.40.10:FF:000006">
    <property type="entry name" value="Prolyl 4-hydroxylase subunit alpha 2"/>
    <property type="match status" value="1"/>
</dbReference>
<sequence>LIKDYQTKNKQILAEGANSLRNPIKAFLLIKHLVIDWKIIENLMMQNVAKVFIRRIAEERIKQKIKYPTEEDLTGAATAIFRLQDVYKLNTKDLSNGKIFDVGSNQNLSARDCFLIGRAAYRAKDYYHALLWMQEAYDKVQKESEPSFEDLQDIMEKLSFALFKQGNVKRALLLIEQLKEIAPNHKRTAKKIKLYEEALKKEGFKPNEFRENIPPMENRRFEDETRYRTTHIYEALCRNEIPIGDEEISKLYCYYKQDHPYLLLAPFKVEIVRFDPLAVIFHDVISNEEISIIQEVSHSRLERAQVVSPATRRREPASFRISKNVWLENNEHEIVERLNRRIHLMTNLDLKFAEDLQIANYGIGGYYDVHYDFFMKDSPLLESLPQGNRIATVLFYMSQPEIGGATAFIPIKTTVLPSKNGALFWYNLVRSGEGDHRTHHAACPVLVGIKWIANKWIHEAGQEFLRPCGLKETDQEAFVGDLGGPVPKDHSNIRS</sequence>
<dbReference type="InterPro" id="IPR013547">
    <property type="entry name" value="P4H_N"/>
</dbReference>
<keyword evidence="8" id="KW-0847">Vitamin C</keyword>
<evidence type="ECO:0000256" key="3">
    <source>
        <dbReference type="ARBA" id="ARBA00004319"/>
    </source>
</evidence>
<evidence type="ECO:0000256" key="8">
    <source>
        <dbReference type="ARBA" id="ARBA00022896"/>
    </source>
</evidence>
<dbReference type="SMART" id="SM00702">
    <property type="entry name" value="P4Hc"/>
    <property type="match status" value="1"/>
</dbReference>
<protein>
    <recommendedName>
        <fullName evidence="5">procollagen-proline 4-dioxygenase</fullName>
        <ecNumber evidence="5">1.14.11.2</ecNumber>
    </recommendedName>
</protein>
<keyword evidence="6" id="KW-0479">Metal-binding</keyword>
<evidence type="ECO:0000256" key="7">
    <source>
        <dbReference type="ARBA" id="ARBA00022824"/>
    </source>
</evidence>
<keyword evidence="9" id="KW-0223">Dioxygenase</keyword>
<evidence type="ECO:0000256" key="10">
    <source>
        <dbReference type="ARBA" id="ARBA00023002"/>
    </source>
</evidence>
<keyword evidence="11" id="KW-0408">Iron</keyword>
<dbReference type="Gene3D" id="6.10.140.1460">
    <property type="match status" value="1"/>
</dbReference>
<dbReference type="PANTHER" id="PTHR10869">
    <property type="entry name" value="PROLYL 4-HYDROXYLASE ALPHA SUBUNIT"/>
    <property type="match status" value="1"/>
</dbReference>
<reference evidence="15" key="1">
    <citation type="submission" date="2016-04" db="UniProtKB">
        <authorList>
            <consortium name="WormBaseParasite"/>
        </authorList>
    </citation>
    <scope>IDENTIFICATION</scope>
</reference>
<dbReference type="GO" id="GO:0031418">
    <property type="term" value="F:L-ascorbic acid binding"/>
    <property type="evidence" value="ECO:0007669"/>
    <property type="project" value="UniProtKB-KW"/>
</dbReference>
<evidence type="ECO:0000259" key="13">
    <source>
        <dbReference type="PROSITE" id="PS51471"/>
    </source>
</evidence>
<dbReference type="InterPro" id="IPR044862">
    <property type="entry name" value="Pro_4_hyd_alph_FE2OG_OXY"/>
</dbReference>
<proteinExistence type="inferred from homology"/>
<dbReference type="Proteomes" id="UP000038040">
    <property type="component" value="Unplaced"/>
</dbReference>
<dbReference type="Pfam" id="PF23558">
    <property type="entry name" value="TPR_P4H"/>
    <property type="match status" value="1"/>
</dbReference>
<dbReference type="InterPro" id="IPR011990">
    <property type="entry name" value="TPR-like_helical_dom_sf"/>
</dbReference>
<comment type="similarity">
    <text evidence="4">Belongs to the P4HA family.</text>
</comment>
<dbReference type="EC" id="1.14.11.2" evidence="5"/>
<dbReference type="PROSITE" id="PS51471">
    <property type="entry name" value="FE2OG_OXY"/>
    <property type="match status" value="1"/>
</dbReference>
<feature type="domain" description="Fe2OG dioxygenase" evidence="13">
    <location>
        <begin position="352"/>
        <end position="459"/>
    </location>
</feature>
<dbReference type="PANTHER" id="PTHR10869:SF244">
    <property type="entry name" value="PROLYL 4-HYDROXYLASE SUBUNIT ALPHA-2"/>
    <property type="match status" value="1"/>
</dbReference>